<proteinExistence type="predicted"/>
<organism evidence="2 3">
    <name type="scientific">Coemansia erecta</name>
    <dbReference type="NCBI Taxonomy" id="147472"/>
    <lineage>
        <taxon>Eukaryota</taxon>
        <taxon>Fungi</taxon>
        <taxon>Fungi incertae sedis</taxon>
        <taxon>Zoopagomycota</taxon>
        <taxon>Kickxellomycotina</taxon>
        <taxon>Kickxellomycetes</taxon>
        <taxon>Kickxellales</taxon>
        <taxon>Kickxellaceae</taxon>
        <taxon>Coemansia</taxon>
    </lineage>
</organism>
<protein>
    <recommendedName>
        <fullName evidence="4">WD40 repeat-like protein</fullName>
    </recommendedName>
</protein>
<dbReference type="OrthoDB" id="1897642at2759"/>
<evidence type="ECO:0000313" key="2">
    <source>
        <dbReference type="EMBL" id="KAJ1719508.1"/>
    </source>
</evidence>
<feature type="compositionally biased region" description="Low complexity" evidence="1">
    <location>
        <begin position="102"/>
        <end position="111"/>
    </location>
</feature>
<dbReference type="Proteomes" id="UP001149813">
    <property type="component" value="Unassembled WGS sequence"/>
</dbReference>
<accession>A0A9W7XVM3</accession>
<dbReference type="SUPFAM" id="SSF50978">
    <property type="entry name" value="WD40 repeat-like"/>
    <property type="match status" value="1"/>
</dbReference>
<gene>
    <name evidence="2" type="ORF">LPJ53_005744</name>
</gene>
<reference evidence="2" key="1">
    <citation type="submission" date="2022-07" db="EMBL/GenBank/DDBJ databases">
        <title>Phylogenomic reconstructions and comparative analyses of Kickxellomycotina fungi.</title>
        <authorList>
            <person name="Reynolds N.K."/>
            <person name="Stajich J.E."/>
            <person name="Barry K."/>
            <person name="Grigoriev I.V."/>
            <person name="Crous P."/>
            <person name="Smith M.E."/>
        </authorList>
    </citation>
    <scope>NUCLEOTIDE SEQUENCE</scope>
    <source>
        <strain evidence="2">NBRC 32514</strain>
    </source>
</reference>
<name>A0A9W7XVM3_9FUNG</name>
<evidence type="ECO:0000256" key="1">
    <source>
        <dbReference type="SAM" id="MobiDB-lite"/>
    </source>
</evidence>
<feature type="region of interest" description="Disordered" evidence="1">
    <location>
        <begin position="84"/>
        <end position="111"/>
    </location>
</feature>
<dbReference type="InterPro" id="IPR036322">
    <property type="entry name" value="WD40_repeat_dom_sf"/>
</dbReference>
<dbReference type="InterPro" id="IPR015943">
    <property type="entry name" value="WD40/YVTN_repeat-like_dom_sf"/>
</dbReference>
<keyword evidence="3" id="KW-1185">Reference proteome</keyword>
<evidence type="ECO:0000313" key="3">
    <source>
        <dbReference type="Proteomes" id="UP001149813"/>
    </source>
</evidence>
<evidence type="ECO:0008006" key="4">
    <source>
        <dbReference type="Google" id="ProtNLM"/>
    </source>
</evidence>
<dbReference type="Gene3D" id="2.130.10.10">
    <property type="entry name" value="YVTN repeat-like/Quinoprotein amine dehydrogenase"/>
    <property type="match status" value="1"/>
</dbReference>
<dbReference type="AlphaFoldDB" id="A0A9W7XVM3"/>
<comment type="caution">
    <text evidence="2">The sequence shown here is derived from an EMBL/GenBank/DDBJ whole genome shotgun (WGS) entry which is preliminary data.</text>
</comment>
<sequence>MSVDEESEGSVEEIVEVEGVVDARRRAASRRRHIALQELRTPTARHILAQQRRQQTAIHIPTRAEILQVARHVIRRIYRPFTRRRTHRAQSAAAGGDGSAGAGPSSGPVGDVPAVRNELRCMPWGYRLSDLTTVRCVIPGLQSHRALVHQFGGLDSQTVVAYGNNMVQIWNPVDQTMDGQWSGAQEGFCIEQVKPVSPSVLAVVSAGGGAVERAARGGRLLFLSPRWSARQEEFTAMPVKQWTHDARSSADIAVVEEVQSGGSSNRNPISLFTGAMAGGTIYRRVLDVSRRTAKMLGEQEIYTPYRQPVTALCHVEARGTVISGNIAGSVSLSNHKRDTSLKSFSLGKGNAVSSIVRCPFNLDLFMATGRKSSRIVVFDSRMDSRSAPSLVLEDAASLPPLGYNHPAWHSESGLICAPARRGAAGMETALVNVWDPRYIDCRAATQFIIHEDDRNATSVDFTEASGNGGPLMVTASGDALVFTSFTIGRL</sequence>
<dbReference type="EMBL" id="JANBOJ010000387">
    <property type="protein sequence ID" value="KAJ1719508.1"/>
    <property type="molecule type" value="Genomic_DNA"/>
</dbReference>